<dbReference type="SUPFAM" id="SSF49899">
    <property type="entry name" value="Concanavalin A-like lectins/glucanases"/>
    <property type="match status" value="1"/>
</dbReference>
<protein>
    <recommendedName>
        <fullName evidence="2">LamG-like jellyroll fold domain-containing protein</fullName>
    </recommendedName>
</protein>
<dbReference type="EMBL" id="LAZR01000295">
    <property type="protein sequence ID" value="KKN76444.1"/>
    <property type="molecule type" value="Genomic_DNA"/>
</dbReference>
<reference evidence="1" key="1">
    <citation type="journal article" date="2015" name="Nature">
        <title>Complex archaea that bridge the gap between prokaryotes and eukaryotes.</title>
        <authorList>
            <person name="Spang A."/>
            <person name="Saw J.H."/>
            <person name="Jorgensen S.L."/>
            <person name="Zaremba-Niedzwiedzka K."/>
            <person name="Martijn J."/>
            <person name="Lind A.E."/>
            <person name="van Eijk R."/>
            <person name="Schleper C."/>
            <person name="Guy L."/>
            <person name="Ettema T.J."/>
        </authorList>
    </citation>
    <scope>NUCLEOTIDE SEQUENCE</scope>
</reference>
<organism evidence="1">
    <name type="scientific">marine sediment metagenome</name>
    <dbReference type="NCBI Taxonomy" id="412755"/>
    <lineage>
        <taxon>unclassified sequences</taxon>
        <taxon>metagenomes</taxon>
        <taxon>ecological metagenomes</taxon>
    </lineage>
</organism>
<dbReference type="Pfam" id="PF13385">
    <property type="entry name" value="Laminin_G_3"/>
    <property type="match status" value="1"/>
</dbReference>
<name>A0A0F9TBA5_9ZZZZ</name>
<gene>
    <name evidence="1" type="ORF">LCGC14_0369530</name>
</gene>
<accession>A0A0F9TBA5</accession>
<comment type="caution">
    <text evidence="1">The sequence shown here is derived from an EMBL/GenBank/DDBJ whole genome shotgun (WGS) entry which is preliminary data.</text>
</comment>
<dbReference type="AlphaFoldDB" id="A0A0F9TBA5"/>
<sequence>MRALYIPRDSGWRNYLRRVPNNSVLYYPGLDGGGATIPDYSGNVNNGTIVGATWVRLPSGLWYLDYDGNDYVSVDDATSLDITDKVTLLCWAYITINSGRLEGLVTKTGNRAGVGGGYWIEFEDRGGAGTNENLVKLFISDGAAASATGLASNNITATGWHFCVGTYDKDLGGAEEMKVYIDGVSSRTGDYSNAMAANNNKVVIGANDNDAGGFANHILGRIALPRILNIALTAAQIADIYGEERLLIGV</sequence>
<proteinExistence type="predicted"/>
<evidence type="ECO:0008006" key="2">
    <source>
        <dbReference type="Google" id="ProtNLM"/>
    </source>
</evidence>
<dbReference type="InterPro" id="IPR013320">
    <property type="entry name" value="ConA-like_dom_sf"/>
</dbReference>
<evidence type="ECO:0000313" key="1">
    <source>
        <dbReference type="EMBL" id="KKN76444.1"/>
    </source>
</evidence>
<dbReference type="Gene3D" id="2.60.120.200">
    <property type="match status" value="1"/>
</dbReference>